<dbReference type="Gene3D" id="1.25.40.10">
    <property type="entry name" value="Tetratricopeptide repeat domain"/>
    <property type="match status" value="1"/>
</dbReference>
<protein>
    <submittedName>
        <fullName evidence="3">Tetratricopeptide repeat protein</fullName>
    </submittedName>
</protein>
<name>A0ABU3W0Y4_9GAMM</name>
<dbReference type="SUPFAM" id="SSF81901">
    <property type="entry name" value="HCP-like"/>
    <property type="match status" value="1"/>
</dbReference>
<dbReference type="SMART" id="SM00671">
    <property type="entry name" value="SEL1"/>
    <property type="match status" value="3"/>
</dbReference>
<dbReference type="PANTHER" id="PTHR45011">
    <property type="entry name" value="DAP3-BINDING CELL DEATH ENHANCER 1"/>
    <property type="match status" value="1"/>
</dbReference>
<dbReference type="Proteomes" id="UP001269819">
    <property type="component" value="Unassembled WGS sequence"/>
</dbReference>
<dbReference type="InterPro" id="IPR011990">
    <property type="entry name" value="TPR-like_helical_dom_sf"/>
</dbReference>
<accession>A0ABU3W0Y4</accession>
<feature type="chain" id="PRO_5046983572" evidence="2">
    <location>
        <begin position="17"/>
        <end position="417"/>
    </location>
</feature>
<proteinExistence type="predicted"/>
<dbReference type="InterPro" id="IPR006597">
    <property type="entry name" value="Sel1-like"/>
</dbReference>
<gene>
    <name evidence="3" type="ORF">RYS15_16000</name>
</gene>
<dbReference type="RefSeq" id="WP_316974623.1">
    <property type="nucleotide sequence ID" value="NZ_JAWIIJ010000011.1"/>
</dbReference>
<keyword evidence="1" id="KW-0175">Coiled coil</keyword>
<dbReference type="EMBL" id="JAWIIJ010000011">
    <property type="protein sequence ID" value="MDV2080190.1"/>
    <property type="molecule type" value="Genomic_DNA"/>
</dbReference>
<feature type="coiled-coil region" evidence="1">
    <location>
        <begin position="333"/>
        <end position="360"/>
    </location>
</feature>
<keyword evidence="4" id="KW-1185">Reference proteome</keyword>
<dbReference type="InterPro" id="IPR052748">
    <property type="entry name" value="ISR_Activator"/>
</dbReference>
<evidence type="ECO:0000313" key="4">
    <source>
        <dbReference type="Proteomes" id="UP001269819"/>
    </source>
</evidence>
<feature type="signal peptide" evidence="2">
    <location>
        <begin position="1"/>
        <end position="16"/>
    </location>
</feature>
<dbReference type="Pfam" id="PF08238">
    <property type="entry name" value="Sel1"/>
    <property type="match status" value="3"/>
</dbReference>
<evidence type="ECO:0000313" key="3">
    <source>
        <dbReference type="EMBL" id="MDV2080190.1"/>
    </source>
</evidence>
<reference evidence="3 4" key="1">
    <citation type="submission" date="2023-10" db="EMBL/GenBank/DDBJ databases">
        <title>Characteristics and mechanism of a salt-tolerant marine origin heterotrophic nitrifying- aerobic denitrifying bacteria Marinobacter xestospongiae HN1.</title>
        <authorList>
            <person name="Qi R."/>
        </authorList>
    </citation>
    <scope>NUCLEOTIDE SEQUENCE [LARGE SCALE GENOMIC DNA]</scope>
    <source>
        <strain evidence="3 4">HN1</strain>
    </source>
</reference>
<evidence type="ECO:0000256" key="2">
    <source>
        <dbReference type="SAM" id="SignalP"/>
    </source>
</evidence>
<evidence type="ECO:0000256" key="1">
    <source>
        <dbReference type="SAM" id="Coils"/>
    </source>
</evidence>
<keyword evidence="2" id="KW-0732">Signal</keyword>
<dbReference type="PANTHER" id="PTHR45011:SF1">
    <property type="entry name" value="DAP3-BINDING CELL DEATH ENHANCER 1"/>
    <property type="match status" value="1"/>
</dbReference>
<organism evidence="3 4">
    <name type="scientific">Marinobacter xestospongiae</name>
    <dbReference type="NCBI Taxonomy" id="994319"/>
    <lineage>
        <taxon>Bacteria</taxon>
        <taxon>Pseudomonadati</taxon>
        <taxon>Pseudomonadota</taxon>
        <taxon>Gammaproteobacteria</taxon>
        <taxon>Pseudomonadales</taxon>
        <taxon>Marinobacteraceae</taxon>
        <taxon>Marinobacter</taxon>
    </lineage>
</organism>
<sequence length="417" mass="46734">MTFLLLVLQSFSPVFAQTQDIDEPESRRGQFQFALHYDNEIRYGGSKTPFTAGRDLSHGDKVVVVTHVNGSPSRTNGGHFTYKKLAEQNLSVTRSIVRNLGVSIDHFVFYTEKDDGRSSYYEPFMTVLAAFNEDRESALPAEELDVIASVFFRSEHVGDIASLKGQTTEWTPGRYRNFLISSWARDVLIDMAVMAMRSGDYELSSRLLEPAISVDHPPAMYLMAAIQDNLGDKAGSVSWLKKASDEGHRQATYMLALRLESGAGIPQNHDESIRLLTVAAEAGHSQAAFRLGRHYLDGKIVAQNSEEAARWLAVAESGGIGEASPFKGKAEHLLDLERQMATLREETDQLTEQIAALNEVSAILEVNSNHPLNRLSHDQWKVLTINMQENRSYYDDVEGIVYWRRVEALARQLGFFE</sequence>
<comment type="caution">
    <text evidence="3">The sequence shown here is derived from an EMBL/GenBank/DDBJ whole genome shotgun (WGS) entry which is preliminary data.</text>
</comment>